<feature type="coiled-coil region" evidence="1">
    <location>
        <begin position="440"/>
        <end position="517"/>
    </location>
</feature>
<dbReference type="Proteomes" id="UP000576225">
    <property type="component" value="Unassembled WGS sequence"/>
</dbReference>
<accession>A0A2U1B9C9</accession>
<evidence type="ECO:0000256" key="1">
    <source>
        <dbReference type="SAM" id="Coils"/>
    </source>
</evidence>
<feature type="compositionally biased region" description="Basic and acidic residues" evidence="2">
    <location>
        <begin position="384"/>
        <end position="396"/>
    </location>
</feature>
<dbReference type="Proteomes" id="UP000245959">
    <property type="component" value="Unassembled WGS sequence"/>
</dbReference>
<dbReference type="EMBL" id="QEKH01000003">
    <property type="protein sequence ID" value="PVY45222.1"/>
    <property type="molecule type" value="Genomic_DNA"/>
</dbReference>
<feature type="coiled-coil region" evidence="1">
    <location>
        <begin position="254"/>
        <end position="330"/>
    </location>
</feature>
<evidence type="ECO:0000256" key="2">
    <source>
        <dbReference type="SAM" id="MobiDB-lite"/>
    </source>
</evidence>
<protein>
    <submittedName>
        <fullName evidence="4">Uncharacterized protein</fullName>
    </submittedName>
</protein>
<feature type="compositionally biased region" description="Basic and acidic residues" evidence="2">
    <location>
        <begin position="406"/>
        <end position="415"/>
    </location>
</feature>
<dbReference type="RefSeq" id="WP_116882793.1">
    <property type="nucleotide sequence ID" value="NZ_CABMMC010000020.1"/>
</dbReference>
<keyword evidence="1" id="KW-0175">Coiled coil</keyword>
<reference evidence="3 6" key="2">
    <citation type="submission" date="2020-04" db="EMBL/GenBank/DDBJ databases">
        <authorList>
            <person name="Hitch T.C.A."/>
            <person name="Wylensek D."/>
            <person name="Clavel T."/>
        </authorList>
    </citation>
    <scope>NUCLEOTIDE SEQUENCE [LARGE SCALE GENOMIC DNA]</scope>
    <source>
        <strain evidence="3 6">COR2-253-APC-1A</strain>
    </source>
</reference>
<evidence type="ECO:0000313" key="4">
    <source>
        <dbReference type="EMBL" id="PVY45222.1"/>
    </source>
</evidence>
<comment type="caution">
    <text evidence="4">The sequence shown here is derived from an EMBL/GenBank/DDBJ whole genome shotgun (WGS) entry which is preliminary data.</text>
</comment>
<reference evidence="4 5" key="1">
    <citation type="submission" date="2018-04" db="EMBL/GenBank/DDBJ databases">
        <title>Genomic Encyclopedia of Type Strains, Phase IV (KMG-IV): sequencing the most valuable type-strain genomes for metagenomic binning, comparative biology and taxonomic classification.</title>
        <authorList>
            <person name="Goeker M."/>
        </authorList>
    </citation>
    <scope>NUCLEOTIDE SEQUENCE [LARGE SCALE GENOMIC DNA]</scope>
    <source>
        <strain evidence="4 5">DSM 14823</strain>
    </source>
</reference>
<evidence type="ECO:0000313" key="6">
    <source>
        <dbReference type="Proteomes" id="UP000576225"/>
    </source>
</evidence>
<gene>
    <name evidence="4" type="ORF">C8D82_103136</name>
    <name evidence="3" type="ORF">HF882_22115</name>
</gene>
<proteinExistence type="predicted"/>
<feature type="region of interest" description="Disordered" evidence="2">
    <location>
        <begin position="384"/>
        <end position="415"/>
    </location>
</feature>
<name>A0A2U1B9C9_9BACT</name>
<organism evidence="4 5">
    <name type="scientific">Victivallis vadensis</name>
    <dbReference type="NCBI Taxonomy" id="172901"/>
    <lineage>
        <taxon>Bacteria</taxon>
        <taxon>Pseudomonadati</taxon>
        <taxon>Lentisphaerota</taxon>
        <taxon>Lentisphaeria</taxon>
        <taxon>Victivallales</taxon>
        <taxon>Victivallaceae</taxon>
        <taxon>Victivallis</taxon>
    </lineage>
</organism>
<evidence type="ECO:0000313" key="5">
    <source>
        <dbReference type="Proteomes" id="UP000245959"/>
    </source>
</evidence>
<dbReference type="GeneID" id="78294118"/>
<dbReference type="EMBL" id="JABAEW010000097">
    <property type="protein sequence ID" value="NMD89286.1"/>
    <property type="molecule type" value="Genomic_DNA"/>
</dbReference>
<feature type="region of interest" description="Disordered" evidence="2">
    <location>
        <begin position="342"/>
        <end position="365"/>
    </location>
</feature>
<sequence>MATVCKITLDAAEYRKELEAVVAESRAAAGSLANLPDRQVSVTADTTQAKAAVEELAQTPTPEIDVPVTADDAPLETVREELEQTDAAARKTGGILAKLIPVSLREQAAQAFGAIREEMNKTRGGAGNFLGKFLAGGGAIGIIAAGIASLGKIAVTAYRNWINGMKEAGELAQRNAANIREAAEANEQLRQKSDGYLSRLSELSSAEQLSNSNKAEARKLIADLTKSYGDLGVKLDETTGKLSGVDEAMVKKLQRDKDRRIAEMETELRQLQSDNAAQAQVRDNAGIPVWFGGDVRLGGEADAKEAGQKIEENVKRMTELRRQLHEQRRSDPVADFRAKRQAENADLAKGNQERNRSFGQRKSDDAFNAAKDIDVKIANRRQGIDAERSSRQRVEAEAALGSAQTDYEKAKSAGDRDGMLDAEKRILQAKQAILASDEKIYAFEQQIDTLNRQRAEAVKKITDQAKYELDYNKLIAAAEFEKAAVLKLEKELKDQNLKLSEEEKKKILEQREALQKQDTAKQIAEAKEEVALQQLLVDGNYEAYEAEKLRLEMKRQGKKLTEEETQELLEQRKALKELNLRQNLQEQAYGLYGEAMTKAGRGREFEEQKALRDARKAKGGELSEEETAMVKQLSAISYAMANTRETSLGDTSVKTNSLTARGGFAGGAKLPESDKINREIANTNKQQLEQMKQIAAICEKLGTF</sequence>
<dbReference type="AlphaFoldDB" id="A0A2U1B9C9"/>
<evidence type="ECO:0000313" key="3">
    <source>
        <dbReference type="EMBL" id="NMD89286.1"/>
    </source>
</evidence>
<keyword evidence="5" id="KW-1185">Reference proteome</keyword>
<feature type="coiled-coil region" evidence="1">
    <location>
        <begin position="546"/>
        <end position="581"/>
    </location>
</feature>
<feature type="compositionally biased region" description="Basic and acidic residues" evidence="2">
    <location>
        <begin position="351"/>
        <end position="365"/>
    </location>
</feature>